<dbReference type="Pfam" id="PF13727">
    <property type="entry name" value="CoA_binding_3"/>
    <property type="match status" value="1"/>
</dbReference>
<sequence>MNYRNGKVILPIMDTFIIPASAVFSTLIIFNGDVPKIHLSGMVFIFIGLWLVHLIVFRSFKIYQRIWIYSGPRDFISIIKAALIANAAAGILFLFLSKYELMPSMPLSVFVMTWMSISMATAGVRFLLRFNHDLSQSLPPTHKRVLIIGAGNTGSFVVKLIRNSPNTPMNPIAFIDDDHCKLNKKVFDLPIIGTRDDIPRIARELGVQMIIIAMPSAPKKEISDIIKICKETKTEIKLFPHFSEILQGEISLNMIRDVKVEDLLGREPIEIDLEEVASFLSNKTILITGAGGSIGSELCRQIARLSPKKMLLVGAGENSIFTITAELKKKYPSIQFYSIIANIQDQRRIETIFAAYKPNIVFHAAAYKHVPLMENNVLEAVKNNVFGTRNVAESAHRHKVERFVLISTDKAVNPSSIMGTTKKVAEILIQQMNEISDTKFTAVRFGNVLGSRGSVIPVFKKQIAEGGPVTVTHPEMVRYFMTIPEAVQLVIQGAAMANGGEIFVLDMGRPVNITKLANDLIRLSGFEPGKDIKIIYTGARPGEKLSEELFTSEENRSTTKHNLIYIAKQISYSPEEFSAILTKLQQLTLNESNRESKELKSFLADIVPFYSDS</sequence>
<evidence type="ECO:0000259" key="3">
    <source>
        <dbReference type="Pfam" id="PF02719"/>
    </source>
</evidence>
<feature type="domain" description="Polysaccharide biosynthesis protein CapD-like" evidence="3">
    <location>
        <begin position="285"/>
        <end position="568"/>
    </location>
</feature>
<feature type="transmembrane region" description="Helical" evidence="2">
    <location>
        <begin position="109"/>
        <end position="128"/>
    </location>
</feature>
<dbReference type="InterPro" id="IPR003869">
    <property type="entry name" value="Polysac_CapD-like"/>
</dbReference>
<evidence type="ECO:0000256" key="1">
    <source>
        <dbReference type="ARBA" id="ARBA00007430"/>
    </source>
</evidence>
<keyword evidence="2" id="KW-0812">Transmembrane</keyword>
<dbReference type="AlphaFoldDB" id="A0A6I2MDI4"/>
<organism evidence="4 5">
    <name type="scientific">Metabacillus idriensis</name>
    <dbReference type="NCBI Taxonomy" id="324768"/>
    <lineage>
        <taxon>Bacteria</taxon>
        <taxon>Bacillati</taxon>
        <taxon>Bacillota</taxon>
        <taxon>Bacilli</taxon>
        <taxon>Bacillales</taxon>
        <taxon>Bacillaceae</taxon>
        <taxon>Metabacillus</taxon>
    </lineage>
</organism>
<feature type="transmembrane region" description="Helical" evidence="2">
    <location>
        <begin position="37"/>
        <end position="57"/>
    </location>
</feature>
<dbReference type="Pfam" id="PF02719">
    <property type="entry name" value="Polysacc_synt_2"/>
    <property type="match status" value="1"/>
</dbReference>
<dbReference type="Gene3D" id="3.40.50.720">
    <property type="entry name" value="NAD(P)-binding Rossmann-like Domain"/>
    <property type="match status" value="2"/>
</dbReference>
<dbReference type="PANTHER" id="PTHR43318:SF1">
    <property type="entry name" value="POLYSACCHARIDE BIOSYNTHESIS PROTEIN EPSC-RELATED"/>
    <property type="match status" value="1"/>
</dbReference>
<keyword evidence="5" id="KW-1185">Reference proteome</keyword>
<dbReference type="EMBL" id="WKKF01000004">
    <property type="protein sequence ID" value="MRX55332.1"/>
    <property type="molecule type" value="Genomic_DNA"/>
</dbReference>
<dbReference type="Proteomes" id="UP000441585">
    <property type="component" value="Unassembled WGS sequence"/>
</dbReference>
<dbReference type="InterPro" id="IPR029063">
    <property type="entry name" value="SAM-dependent_MTases_sf"/>
</dbReference>
<reference evidence="4 5" key="1">
    <citation type="submission" date="2019-11" db="EMBL/GenBank/DDBJ databases">
        <title>Bacillus idriensis genome.</title>
        <authorList>
            <person name="Konopka E.N."/>
            <person name="Newman J.D."/>
        </authorList>
    </citation>
    <scope>NUCLEOTIDE SEQUENCE [LARGE SCALE GENOMIC DNA]</scope>
    <source>
        <strain evidence="4 5">DSM 19097</strain>
    </source>
</reference>
<dbReference type="CDD" id="cd05237">
    <property type="entry name" value="UDP_invert_4-6DH_SDR_e"/>
    <property type="match status" value="1"/>
</dbReference>
<evidence type="ECO:0000313" key="4">
    <source>
        <dbReference type="EMBL" id="MRX55332.1"/>
    </source>
</evidence>
<proteinExistence type="inferred from homology"/>
<comment type="caution">
    <text evidence="4">The sequence shown here is derived from an EMBL/GenBank/DDBJ whole genome shotgun (WGS) entry which is preliminary data.</text>
</comment>
<gene>
    <name evidence="4" type="ORF">GJU41_15320</name>
</gene>
<dbReference type="SUPFAM" id="SSF51735">
    <property type="entry name" value="NAD(P)-binding Rossmann-fold domains"/>
    <property type="match status" value="1"/>
</dbReference>
<evidence type="ECO:0000256" key="2">
    <source>
        <dbReference type="SAM" id="Phobius"/>
    </source>
</evidence>
<accession>A0A6I2MDI4</accession>
<dbReference type="InterPro" id="IPR036291">
    <property type="entry name" value="NAD(P)-bd_dom_sf"/>
</dbReference>
<name>A0A6I2MDI4_9BACI</name>
<comment type="similarity">
    <text evidence="1">Belongs to the polysaccharide synthase family.</text>
</comment>
<evidence type="ECO:0000313" key="5">
    <source>
        <dbReference type="Proteomes" id="UP000441585"/>
    </source>
</evidence>
<feature type="transmembrane region" description="Helical" evidence="2">
    <location>
        <begin position="12"/>
        <end position="31"/>
    </location>
</feature>
<feature type="transmembrane region" description="Helical" evidence="2">
    <location>
        <begin position="78"/>
        <end position="97"/>
    </location>
</feature>
<keyword evidence="2" id="KW-0472">Membrane</keyword>
<dbReference type="InterPro" id="IPR051203">
    <property type="entry name" value="Polysaccharide_Synthase-Rel"/>
</dbReference>
<dbReference type="PANTHER" id="PTHR43318">
    <property type="entry name" value="UDP-N-ACETYLGLUCOSAMINE 4,6-DEHYDRATASE"/>
    <property type="match status" value="1"/>
</dbReference>
<keyword evidence="2" id="KW-1133">Transmembrane helix</keyword>
<dbReference type="SUPFAM" id="SSF53335">
    <property type="entry name" value="S-adenosyl-L-methionine-dependent methyltransferases"/>
    <property type="match status" value="1"/>
</dbReference>
<dbReference type="RefSeq" id="WP_139149105.1">
    <property type="nucleotide sequence ID" value="NZ_CAJGAA010000003.1"/>
</dbReference>
<protein>
    <submittedName>
        <fullName evidence="4">NAD-dependent epimerase/dehydratase family protein</fullName>
    </submittedName>
</protein>